<dbReference type="EMBL" id="RCHU02000010">
    <property type="protein sequence ID" value="KAL3579261.1"/>
    <property type="molecule type" value="Genomic_DNA"/>
</dbReference>
<organism evidence="1 2">
    <name type="scientific">Populus alba</name>
    <name type="common">White poplar</name>
    <dbReference type="NCBI Taxonomy" id="43335"/>
    <lineage>
        <taxon>Eukaryota</taxon>
        <taxon>Viridiplantae</taxon>
        <taxon>Streptophyta</taxon>
        <taxon>Embryophyta</taxon>
        <taxon>Tracheophyta</taxon>
        <taxon>Spermatophyta</taxon>
        <taxon>Magnoliopsida</taxon>
        <taxon>eudicotyledons</taxon>
        <taxon>Gunneridae</taxon>
        <taxon>Pentapetalae</taxon>
        <taxon>rosids</taxon>
        <taxon>fabids</taxon>
        <taxon>Malpighiales</taxon>
        <taxon>Salicaceae</taxon>
        <taxon>Saliceae</taxon>
        <taxon>Populus</taxon>
    </lineage>
</organism>
<proteinExistence type="predicted"/>
<protein>
    <submittedName>
        <fullName evidence="1">Uncharacterized protein</fullName>
    </submittedName>
</protein>
<evidence type="ECO:0000313" key="2">
    <source>
        <dbReference type="Proteomes" id="UP000309997"/>
    </source>
</evidence>
<gene>
    <name evidence="1" type="ORF">D5086_020765</name>
</gene>
<evidence type="ECO:0000313" key="1">
    <source>
        <dbReference type="EMBL" id="KAL3579261.1"/>
    </source>
</evidence>
<dbReference type="Proteomes" id="UP000309997">
    <property type="component" value="Unassembled WGS sequence"/>
</dbReference>
<keyword evidence="2" id="KW-1185">Reference proteome</keyword>
<reference evidence="1 2" key="1">
    <citation type="journal article" date="2024" name="Plant Biotechnol. J.">
        <title>Genome and CRISPR/Cas9 system of a widespread forest tree (Populus alba) in the world.</title>
        <authorList>
            <person name="Liu Y.J."/>
            <person name="Jiang P.F."/>
            <person name="Han X.M."/>
            <person name="Li X.Y."/>
            <person name="Wang H.M."/>
            <person name="Wang Y.J."/>
            <person name="Wang X.X."/>
            <person name="Zeng Q.Y."/>
        </authorList>
    </citation>
    <scope>NUCLEOTIDE SEQUENCE [LARGE SCALE GENOMIC DNA]</scope>
    <source>
        <strain evidence="2">cv. PAL-ZL1</strain>
    </source>
</reference>
<comment type="caution">
    <text evidence="1">The sequence shown here is derived from an EMBL/GenBank/DDBJ whole genome shotgun (WGS) entry which is preliminary data.</text>
</comment>
<name>A0ACC4BMN0_POPAL</name>
<accession>A0ACC4BMN0</accession>
<sequence length="86" mass="9433">MTANGGGDEMLRGSGRSYGETWRGVQRVKDVLAFGRTRAFCDDGRFKEYGAGPGCNLVCEMFALVLELNWWGAPKSNITGPRRISS</sequence>